<reference evidence="10 11" key="1">
    <citation type="submission" date="2019-07" db="EMBL/GenBank/DDBJ databases">
        <title>Helicobacter labacensis sp. nov., Helicobacter mehlei sp. nov. and Helicobacter vulpis sp. nov., isolated from gastric mucosa of red fox (Vulpis vulpis).</title>
        <authorList>
            <person name="Kusar D."/>
            <person name="Gruntar I."/>
            <person name="Pate M."/>
            <person name="Zajc U."/>
            <person name="Ocepek M."/>
        </authorList>
    </citation>
    <scope>NUCLEOTIDE SEQUENCE [LARGE SCALE GENOMIC DNA]</scope>
    <source>
        <strain evidence="10 11">L8b</strain>
    </source>
</reference>
<evidence type="ECO:0000256" key="7">
    <source>
        <dbReference type="ARBA" id="ARBA00038408"/>
    </source>
</evidence>
<dbReference type="InterPro" id="IPR052029">
    <property type="entry name" value="PpiD_chaperone"/>
</dbReference>
<feature type="domain" description="PpiC" evidence="9">
    <location>
        <begin position="242"/>
        <end position="356"/>
    </location>
</feature>
<dbReference type="InterPro" id="IPR027304">
    <property type="entry name" value="Trigger_fact/SurA_dom_sf"/>
</dbReference>
<sequence length="486" mass="55489">MIAWMQKHKKYLVVTIWISTIAFVAAGMIGWGQYNFSFASGSVAKVGRILITQEELDMAYKQLVDAYSQSIPNFKDLDEKQIKAMGLERSALQVLINQALLKNLALDLGLGVSSNEIIAEIKKSSMFQKDGHFDEDLYKKILQENHYRPSAFEDNVKNALILQKISALFPKATTPLEFDSFLWALQLQDKVRIKILEPQAVALKEDDLKKYYEQHKNTYKKPTSYTLESVEVKPDELKAGISTQQLQDYYQKNRSAYSKGGKLEDFEHVKDKVQQAYLLHKAQEVALEKYLALKKNTLKLNAKTLTSLPYSGEINQKIETLRVGEVLKPQNYEDGWLVVKLRAKDSNQIQTFEEAKAQVRVALGAIQQKEQLEKEASQQVKNFQGEDIGTITSDFQGTIHDLSPEQSKKLVRHIFNQPYKQGYMILEGPKAVLYQIYAQDFKHALKDTHTLKEAFGNLKAQSFDGVLVSMLRAQYPVTLYSKNLQE</sequence>
<dbReference type="Pfam" id="PF13145">
    <property type="entry name" value="Rotamase_2"/>
    <property type="match status" value="1"/>
</dbReference>
<dbReference type="PANTHER" id="PTHR47529:SF1">
    <property type="entry name" value="PERIPLASMIC CHAPERONE PPID"/>
    <property type="match status" value="1"/>
</dbReference>
<keyword evidence="6" id="KW-0143">Chaperone</keyword>
<dbReference type="Proteomes" id="UP000319322">
    <property type="component" value="Unassembled WGS sequence"/>
</dbReference>
<dbReference type="GO" id="GO:0003755">
    <property type="term" value="F:peptidyl-prolyl cis-trans isomerase activity"/>
    <property type="evidence" value="ECO:0007669"/>
    <property type="project" value="InterPro"/>
</dbReference>
<dbReference type="Pfam" id="PF13624">
    <property type="entry name" value="SurA_N_3"/>
    <property type="match status" value="1"/>
</dbReference>
<name>A0A553V248_9HELI</name>
<reference evidence="11" key="2">
    <citation type="submission" date="2019-07" db="EMBL/GenBank/DDBJ databases">
        <title>Helicobacter labacensis sp. nov., Helicobacter mehlei sp. nov. and Helicobacter vulpis sp. nov., isolated from gastric mucosa of red fox (Vulpis vulpis).</title>
        <authorList>
            <person name="Papic B."/>
        </authorList>
    </citation>
    <scope>NUCLEOTIDE SEQUENCE [LARGE SCALE GENOMIC DNA]</scope>
    <source>
        <strain evidence="11">L8b</strain>
    </source>
</reference>
<evidence type="ECO:0000256" key="1">
    <source>
        <dbReference type="ARBA" id="ARBA00004401"/>
    </source>
</evidence>
<dbReference type="PANTHER" id="PTHR47529">
    <property type="entry name" value="PEPTIDYL-PROLYL CIS-TRANS ISOMERASE D"/>
    <property type="match status" value="1"/>
</dbReference>
<dbReference type="GO" id="GO:0005886">
    <property type="term" value="C:plasma membrane"/>
    <property type="evidence" value="ECO:0007669"/>
    <property type="project" value="UniProtKB-SubCell"/>
</dbReference>
<keyword evidence="4 8" id="KW-1133">Transmembrane helix</keyword>
<dbReference type="AlphaFoldDB" id="A0A553V248"/>
<organism evidence="10 11">
    <name type="scientific">Helicobacter mehlei</name>
    <dbReference type="NCBI Taxonomy" id="2316080"/>
    <lineage>
        <taxon>Bacteria</taxon>
        <taxon>Pseudomonadati</taxon>
        <taxon>Campylobacterota</taxon>
        <taxon>Epsilonproteobacteria</taxon>
        <taxon>Campylobacterales</taxon>
        <taxon>Helicobacteraceae</taxon>
        <taxon>Helicobacter</taxon>
    </lineage>
</organism>
<evidence type="ECO:0000256" key="5">
    <source>
        <dbReference type="ARBA" id="ARBA00023136"/>
    </source>
</evidence>
<dbReference type="Gene3D" id="1.10.4030.10">
    <property type="entry name" value="Porin chaperone SurA, peptide-binding domain"/>
    <property type="match status" value="1"/>
</dbReference>
<evidence type="ECO:0000256" key="2">
    <source>
        <dbReference type="ARBA" id="ARBA00022475"/>
    </source>
</evidence>
<dbReference type="EMBL" id="VKGC01000003">
    <property type="protein sequence ID" value="TSA86301.1"/>
    <property type="molecule type" value="Genomic_DNA"/>
</dbReference>
<comment type="caution">
    <text evidence="10">The sequence shown here is derived from an EMBL/GenBank/DDBJ whole genome shotgun (WGS) entry which is preliminary data.</text>
</comment>
<keyword evidence="3 8" id="KW-0812">Transmembrane</keyword>
<gene>
    <name evidence="10" type="ORF">FNE76_02135</name>
</gene>
<evidence type="ECO:0000313" key="11">
    <source>
        <dbReference type="Proteomes" id="UP000319322"/>
    </source>
</evidence>
<keyword evidence="5 8" id="KW-0472">Membrane</keyword>
<keyword evidence="11" id="KW-1185">Reference proteome</keyword>
<proteinExistence type="inferred from homology"/>
<evidence type="ECO:0000259" key="9">
    <source>
        <dbReference type="Pfam" id="PF13145"/>
    </source>
</evidence>
<reference evidence="10 11" key="3">
    <citation type="submission" date="2019-07" db="EMBL/GenBank/DDBJ databases">
        <authorList>
            <person name="Papic B."/>
        </authorList>
    </citation>
    <scope>NUCLEOTIDE SEQUENCE [LARGE SCALE GENOMIC DNA]</scope>
    <source>
        <strain evidence="10 11">L8b</strain>
    </source>
</reference>
<evidence type="ECO:0000256" key="8">
    <source>
        <dbReference type="SAM" id="Phobius"/>
    </source>
</evidence>
<dbReference type="InterPro" id="IPR000297">
    <property type="entry name" value="PPIase_PpiC"/>
</dbReference>
<protein>
    <submittedName>
        <fullName evidence="10">Peptidylprolyl isomerase</fullName>
    </submittedName>
</protein>
<comment type="subcellular location">
    <subcellularLocation>
        <location evidence="1">Cell membrane</location>
        <topology evidence="1">Single-pass type II membrane protein</topology>
    </subcellularLocation>
</comment>
<evidence type="ECO:0000313" key="10">
    <source>
        <dbReference type="EMBL" id="TSA86301.1"/>
    </source>
</evidence>
<accession>A0A553V248</accession>
<feature type="transmembrane region" description="Helical" evidence="8">
    <location>
        <begin position="12"/>
        <end position="32"/>
    </location>
</feature>
<keyword evidence="2" id="KW-1003">Cell membrane</keyword>
<evidence type="ECO:0000256" key="4">
    <source>
        <dbReference type="ARBA" id="ARBA00022989"/>
    </source>
</evidence>
<evidence type="ECO:0000256" key="3">
    <source>
        <dbReference type="ARBA" id="ARBA00022692"/>
    </source>
</evidence>
<keyword evidence="10" id="KW-0413">Isomerase</keyword>
<comment type="similarity">
    <text evidence="7">Belongs to the PpiD chaperone family.</text>
</comment>
<dbReference type="RefSeq" id="WP_120947404.1">
    <property type="nucleotide sequence ID" value="NZ_QXQS01000001.1"/>
</dbReference>
<dbReference type="SUPFAM" id="SSF109998">
    <property type="entry name" value="Triger factor/SurA peptide-binding domain-like"/>
    <property type="match status" value="1"/>
</dbReference>
<evidence type="ECO:0000256" key="6">
    <source>
        <dbReference type="ARBA" id="ARBA00023186"/>
    </source>
</evidence>